<dbReference type="GeneID" id="4354990"/>
<dbReference type="PANTHER" id="PTHR28106">
    <property type="entry name" value="MITOCHONDRIAL ATPASE COMPLEX SUBUNIT ATP10"/>
    <property type="match status" value="1"/>
</dbReference>
<feature type="region of interest" description="Disordered" evidence="1">
    <location>
        <begin position="43"/>
        <end position="122"/>
    </location>
</feature>
<dbReference type="Pfam" id="PF05176">
    <property type="entry name" value="ATP-synt_10"/>
    <property type="match status" value="1"/>
</dbReference>
<evidence type="ECO:0008006" key="4">
    <source>
        <dbReference type="Google" id="ProtNLM"/>
    </source>
</evidence>
<reference evidence="3" key="1">
    <citation type="submission" date="2005-09" db="EMBL/GenBank/DDBJ databases">
        <title>Annotation of the Aspergillus terreus NIH2624 genome.</title>
        <authorList>
            <person name="Birren B.W."/>
            <person name="Lander E.S."/>
            <person name="Galagan J.E."/>
            <person name="Nusbaum C."/>
            <person name="Devon K."/>
            <person name="Henn M."/>
            <person name="Ma L.-J."/>
            <person name="Jaffe D.B."/>
            <person name="Butler J."/>
            <person name="Alvarez P."/>
            <person name="Gnerre S."/>
            <person name="Grabherr M."/>
            <person name="Kleber M."/>
            <person name="Mauceli E.W."/>
            <person name="Brockman W."/>
            <person name="Rounsley S."/>
            <person name="Young S.K."/>
            <person name="LaButti K."/>
            <person name="Pushparaj V."/>
            <person name="DeCaprio D."/>
            <person name="Crawford M."/>
            <person name="Koehrsen M."/>
            <person name="Engels R."/>
            <person name="Montgomery P."/>
            <person name="Pearson M."/>
            <person name="Howarth C."/>
            <person name="Larson L."/>
            <person name="Luoma S."/>
            <person name="White J."/>
            <person name="Alvarado L."/>
            <person name="Kodira C.D."/>
            <person name="Zeng Q."/>
            <person name="Oleary S."/>
            <person name="Yandava C."/>
            <person name="Denning D.W."/>
            <person name="Nierman W.C."/>
            <person name="Milne T."/>
            <person name="Madden K."/>
        </authorList>
    </citation>
    <scope>NUCLEOTIDE SEQUENCE [LARGE SCALE GENOMIC DNA]</scope>
    <source>
        <strain evidence="3">NIH 2624 / FGSC A1156</strain>
    </source>
</reference>
<sequence length="369" mass="41857">MWKRTMLLSSFTEASLLQGGRCLSCQFRGATLRTRPSLRYYASTTSNASNAKSTSNAPKPVASNKVQFNQNPSPSSSKQPSSAPEPGDEDFVPPSLDRPIGTGIPPQEGQNTGVDERTLRQRRDDFVNYDRHLERRKELTRQVAKPYFREWSNMRYHEGKTFISNPRLFKRDKALYFPNMYGITLASPKEPQNTTSVLRGRISVVNLFSSVWAESQVATFTGPKQNPGLYEAFKSAGADQLVQKIDINLEENAMKAWIVRMFMWRMRAKLPEAQHERYFLVRKGVTDGLKEAIGMMNSKVGYVYLLDENCRIRWAGSGPAEEHELEALNNGVRKLLQERRISIESELPAQEWTSSPDQGGVQKPRVVMS</sequence>
<dbReference type="OrthoDB" id="17089at2759"/>
<dbReference type="GO" id="GO:0033615">
    <property type="term" value="P:mitochondrial proton-transporting ATP synthase complex assembly"/>
    <property type="evidence" value="ECO:0007669"/>
    <property type="project" value="TreeGrafter"/>
</dbReference>
<dbReference type="AlphaFoldDB" id="Q0D1E3"/>
<protein>
    <recommendedName>
        <fullName evidence="4">Mitochondrial ATPase complex subunit ATP10</fullName>
    </recommendedName>
</protein>
<feature type="compositionally biased region" description="Low complexity" evidence="1">
    <location>
        <begin position="43"/>
        <end position="57"/>
    </location>
</feature>
<dbReference type="OMA" id="YFPNFHG"/>
<feature type="compositionally biased region" description="Low complexity" evidence="1">
    <location>
        <begin position="72"/>
        <end position="85"/>
    </location>
</feature>
<dbReference type="RefSeq" id="XP_001210327.1">
    <property type="nucleotide sequence ID" value="XM_001210327.1"/>
</dbReference>
<feature type="region of interest" description="Disordered" evidence="1">
    <location>
        <begin position="347"/>
        <end position="369"/>
    </location>
</feature>
<dbReference type="EMBL" id="CH476594">
    <property type="protein sequence ID" value="EAU38887.1"/>
    <property type="molecule type" value="Genomic_DNA"/>
</dbReference>
<evidence type="ECO:0000256" key="1">
    <source>
        <dbReference type="SAM" id="MobiDB-lite"/>
    </source>
</evidence>
<dbReference type="eggNOG" id="KOG4614">
    <property type="taxonomic scope" value="Eukaryota"/>
</dbReference>
<dbReference type="HOGENOM" id="CLU_047290_1_0_1"/>
<dbReference type="PANTHER" id="PTHR28106:SF1">
    <property type="entry name" value="MITOCHONDRIAL ATPASE COMPLEX SUBUNIT ATP10"/>
    <property type="match status" value="1"/>
</dbReference>
<gene>
    <name evidence="2" type="ORF">ATEG_00241</name>
</gene>
<name>Q0D1E3_ASPTN</name>
<accession>Q0D1E3</accession>
<evidence type="ECO:0000313" key="3">
    <source>
        <dbReference type="Proteomes" id="UP000007963"/>
    </source>
</evidence>
<dbReference type="GO" id="GO:0005743">
    <property type="term" value="C:mitochondrial inner membrane"/>
    <property type="evidence" value="ECO:0007669"/>
    <property type="project" value="TreeGrafter"/>
</dbReference>
<evidence type="ECO:0000313" key="2">
    <source>
        <dbReference type="EMBL" id="EAU38887.1"/>
    </source>
</evidence>
<dbReference type="InterPro" id="IPR007849">
    <property type="entry name" value="ATP10"/>
</dbReference>
<dbReference type="STRING" id="341663.Q0D1E3"/>
<dbReference type="VEuPathDB" id="FungiDB:ATEG_00241"/>
<proteinExistence type="predicted"/>
<organism evidence="2 3">
    <name type="scientific">Aspergillus terreus (strain NIH 2624 / FGSC A1156)</name>
    <dbReference type="NCBI Taxonomy" id="341663"/>
    <lineage>
        <taxon>Eukaryota</taxon>
        <taxon>Fungi</taxon>
        <taxon>Dikarya</taxon>
        <taxon>Ascomycota</taxon>
        <taxon>Pezizomycotina</taxon>
        <taxon>Eurotiomycetes</taxon>
        <taxon>Eurotiomycetidae</taxon>
        <taxon>Eurotiales</taxon>
        <taxon>Aspergillaceae</taxon>
        <taxon>Aspergillus</taxon>
        <taxon>Aspergillus subgen. Circumdati</taxon>
    </lineage>
</organism>
<dbReference type="Proteomes" id="UP000007963">
    <property type="component" value="Unassembled WGS sequence"/>
</dbReference>